<organism evidence="1 2">
    <name type="scientific">Pseudoclavibacter helvolus</name>
    <dbReference type="NCBI Taxonomy" id="255205"/>
    <lineage>
        <taxon>Bacteria</taxon>
        <taxon>Bacillati</taxon>
        <taxon>Actinomycetota</taxon>
        <taxon>Actinomycetes</taxon>
        <taxon>Micrococcales</taxon>
        <taxon>Microbacteriaceae</taxon>
        <taxon>Pseudoclavibacter</taxon>
    </lineage>
</organism>
<evidence type="ECO:0000313" key="1">
    <source>
        <dbReference type="EMBL" id="MBB2959537.1"/>
    </source>
</evidence>
<proteinExistence type="predicted"/>
<name>A0A7W4YGQ1_9MICO</name>
<keyword evidence="2" id="KW-1185">Reference proteome</keyword>
<dbReference type="RefSeq" id="WP_183626880.1">
    <property type="nucleotide sequence ID" value="NZ_JACHWJ010000012.1"/>
</dbReference>
<dbReference type="EMBL" id="JACHWJ010000012">
    <property type="protein sequence ID" value="MBB2959537.1"/>
    <property type="molecule type" value="Genomic_DNA"/>
</dbReference>
<evidence type="ECO:0008006" key="3">
    <source>
        <dbReference type="Google" id="ProtNLM"/>
    </source>
</evidence>
<dbReference type="Proteomes" id="UP000545286">
    <property type="component" value="Unassembled WGS sequence"/>
</dbReference>
<gene>
    <name evidence="1" type="ORF">FHX72_003706</name>
</gene>
<dbReference type="Pfam" id="PF12686">
    <property type="entry name" value="DUF3800"/>
    <property type="match status" value="1"/>
</dbReference>
<sequence>MLIAYVDESYTQDFYFIGAAIMTQEQWEVLEDAYDTIRTRAANDYGVPANAELHGHELMGGSGDWKPLRGRHREAANIYAAALHAAEAAGVRYLFRGVDVQRLNARYKYPDQPHSIVLSHLLERVNEHRRDFHVFDKEQVIVVADEISTQDDHKKQFESYQLIGTPGYRSSKLDLISAPIQFASSRDSAGLQAADLAVYLHRRRRTVAESHPKAASTMNRLGKYLDAATAHSWTWTP</sequence>
<evidence type="ECO:0000313" key="2">
    <source>
        <dbReference type="Proteomes" id="UP000545286"/>
    </source>
</evidence>
<comment type="caution">
    <text evidence="1">The sequence shown here is derived from an EMBL/GenBank/DDBJ whole genome shotgun (WGS) entry which is preliminary data.</text>
</comment>
<reference evidence="1 2" key="1">
    <citation type="submission" date="2020-08" db="EMBL/GenBank/DDBJ databases">
        <title>Sequencing the genomes of 1000 actinobacteria strains.</title>
        <authorList>
            <person name="Klenk H.-P."/>
        </authorList>
    </citation>
    <scope>NUCLEOTIDE SEQUENCE [LARGE SCALE GENOMIC DNA]</scope>
    <source>
        <strain evidence="1 2">DSM 20419</strain>
    </source>
</reference>
<dbReference type="AlphaFoldDB" id="A0A7W4YGQ1"/>
<protein>
    <recommendedName>
        <fullName evidence="3">DUF3800 domain-containing protein</fullName>
    </recommendedName>
</protein>
<dbReference type="InterPro" id="IPR024524">
    <property type="entry name" value="DUF3800"/>
</dbReference>
<accession>A0A7W4YGQ1</accession>